<organism evidence="1 2">
    <name type="scientific">Zestosphaera tikiterensis</name>
    <dbReference type="NCBI Taxonomy" id="1973259"/>
    <lineage>
        <taxon>Archaea</taxon>
        <taxon>Thermoproteota</taxon>
        <taxon>Thermoprotei</taxon>
        <taxon>Desulfurococcales</taxon>
        <taxon>Desulfurococcaceae</taxon>
        <taxon>Zestosphaera</taxon>
    </lineage>
</organism>
<protein>
    <recommendedName>
        <fullName evidence="3">Flavodoxin-like domain-containing protein</fullName>
    </recommendedName>
</protein>
<name>A0A2R7Y412_9CREN</name>
<gene>
    <name evidence="1" type="ORF">B7O98_06170</name>
</gene>
<comment type="caution">
    <text evidence="1">The sequence shown here is derived from an EMBL/GenBank/DDBJ whole genome shotgun (WGS) entry which is preliminary data.</text>
</comment>
<sequence length="105" mass="12071">MGRVRKIVLVTEQGHPLHNHFNKIANRLSKELNVELELKYGDYVFVTQYGDTDDLGLTWLPQMFAELEDGSVVKVLTQPNLTDMGYLDEEKDYKAALEALKPYIQ</sequence>
<dbReference type="AlphaFoldDB" id="A0A2R7Y412"/>
<dbReference type="EMBL" id="NBVN01000004">
    <property type="protein sequence ID" value="PUA32250.1"/>
    <property type="molecule type" value="Genomic_DNA"/>
</dbReference>
<dbReference type="Proteomes" id="UP000244093">
    <property type="component" value="Unassembled WGS sequence"/>
</dbReference>
<evidence type="ECO:0000313" key="2">
    <source>
        <dbReference type="Proteomes" id="UP000244093"/>
    </source>
</evidence>
<evidence type="ECO:0000313" key="1">
    <source>
        <dbReference type="EMBL" id="PUA32250.1"/>
    </source>
</evidence>
<reference evidence="1 2" key="1">
    <citation type="journal article" date="2018" name="Syst. Appl. Microbiol.">
        <title>A new symbiotic nanoarchaeote (Candidatus Nanoclepta minutus) and its host (Zestosphaera tikiterensis gen. nov., sp. nov.) from a New Zealand hot spring.</title>
        <authorList>
            <person name="St John E."/>
            <person name="Liu Y."/>
            <person name="Podar M."/>
            <person name="Stott M.B."/>
            <person name="Meneghin J."/>
            <person name="Chen Z."/>
            <person name="Lagutin K."/>
            <person name="Mitchell K."/>
            <person name="Reysenbach A.L."/>
        </authorList>
    </citation>
    <scope>NUCLEOTIDE SEQUENCE [LARGE SCALE GENOMIC DNA]</scope>
    <source>
        <strain evidence="1">NZ3</strain>
    </source>
</reference>
<accession>A0A2R7Y412</accession>
<evidence type="ECO:0008006" key="3">
    <source>
        <dbReference type="Google" id="ProtNLM"/>
    </source>
</evidence>
<proteinExistence type="predicted"/>